<dbReference type="Gene3D" id="1.10.418.10">
    <property type="entry name" value="Calponin-like domain"/>
    <property type="match status" value="1"/>
</dbReference>
<dbReference type="AlphaFoldDB" id="A0A4D6KT54"/>
<organism evidence="1 2">
    <name type="scientific">Vigna unguiculata</name>
    <name type="common">Cowpea</name>
    <dbReference type="NCBI Taxonomy" id="3917"/>
    <lineage>
        <taxon>Eukaryota</taxon>
        <taxon>Viridiplantae</taxon>
        <taxon>Streptophyta</taxon>
        <taxon>Embryophyta</taxon>
        <taxon>Tracheophyta</taxon>
        <taxon>Spermatophyta</taxon>
        <taxon>Magnoliopsida</taxon>
        <taxon>eudicotyledons</taxon>
        <taxon>Gunneridae</taxon>
        <taxon>Pentapetalae</taxon>
        <taxon>rosids</taxon>
        <taxon>fabids</taxon>
        <taxon>Fabales</taxon>
        <taxon>Fabaceae</taxon>
        <taxon>Papilionoideae</taxon>
        <taxon>50 kb inversion clade</taxon>
        <taxon>NPAAA clade</taxon>
        <taxon>indigoferoid/millettioid clade</taxon>
        <taxon>Phaseoleae</taxon>
        <taxon>Vigna</taxon>
    </lineage>
</organism>
<gene>
    <name evidence="1" type="ORF">DEO72_LG2g1201</name>
</gene>
<evidence type="ECO:0000313" key="2">
    <source>
        <dbReference type="Proteomes" id="UP000501690"/>
    </source>
</evidence>
<dbReference type="InterPro" id="IPR027328">
    <property type="entry name" value="MAPRE"/>
</dbReference>
<dbReference type="EMBL" id="CP039346">
    <property type="protein sequence ID" value="QCD80878.1"/>
    <property type="molecule type" value="Genomic_DNA"/>
</dbReference>
<protein>
    <submittedName>
        <fullName evidence="1">Microtubule-associated protein</fullName>
    </submittedName>
</protein>
<keyword evidence="2" id="KW-1185">Reference proteome</keyword>
<reference evidence="1 2" key="1">
    <citation type="submission" date="2019-04" db="EMBL/GenBank/DDBJ databases">
        <title>An improved genome assembly and genetic linkage map for asparagus bean, Vigna unguiculata ssp. sesquipedialis.</title>
        <authorList>
            <person name="Xia Q."/>
            <person name="Zhang R."/>
            <person name="Dong Y."/>
        </authorList>
    </citation>
    <scope>NUCLEOTIDE SEQUENCE [LARGE SCALE GENOMIC DNA]</scope>
    <source>
        <tissue evidence="1">Leaf</tissue>
    </source>
</reference>
<evidence type="ECO:0000313" key="1">
    <source>
        <dbReference type="EMBL" id="QCD80878.1"/>
    </source>
</evidence>
<proteinExistence type="predicted"/>
<accession>A0A4D6KT54</accession>
<sequence>MENTPESDSNLDQQQLHLNPYRIEEAAPGAVQCQMMNMTFPGVVPMHKVNFDAKSEYDKIQNYKILQDDYVKWDTGS</sequence>
<dbReference type="Proteomes" id="UP000501690">
    <property type="component" value="Linkage Group LG2"/>
</dbReference>
<name>A0A4D6KT54_VIGUN</name>
<dbReference type="PANTHER" id="PTHR10623">
    <property type="entry name" value="MICROTUBULE-ASSOCIATED PROTEIN RP/EB FAMILY MEMBER"/>
    <property type="match status" value="1"/>
</dbReference>
<dbReference type="InterPro" id="IPR036872">
    <property type="entry name" value="CH_dom_sf"/>
</dbReference>
<dbReference type="SUPFAM" id="SSF47576">
    <property type="entry name" value="Calponin-homology domain, CH-domain"/>
    <property type="match status" value="1"/>
</dbReference>
<dbReference type="GO" id="GO:0008017">
    <property type="term" value="F:microtubule binding"/>
    <property type="evidence" value="ECO:0007669"/>
    <property type="project" value="InterPro"/>
</dbReference>